<dbReference type="AlphaFoldDB" id="Q2QRY5"/>
<name>Q2QRY5_ORYSJ</name>
<reference evidence="2" key="3">
    <citation type="submission" date="2006-01" db="EMBL/GenBank/DDBJ databases">
        <authorList>
            <person name="Buell R."/>
        </authorList>
    </citation>
    <scope>NUCLEOTIDE SEQUENCE</scope>
</reference>
<feature type="region of interest" description="Disordered" evidence="1">
    <location>
        <begin position="1"/>
        <end position="66"/>
    </location>
</feature>
<protein>
    <submittedName>
        <fullName evidence="2">Retrotransposon protein, putative, Ty3-gypsy subclass</fullName>
    </submittedName>
</protein>
<reference evidence="2" key="1">
    <citation type="journal article" date="2005" name="BMC Biol.">
        <title>The sequence of rice chromosomes 11 and 12, rich in disease resistance genes and recent gene duplications.</title>
        <authorList>
            <consortium name="The rice chromosomes 11 and 12 sequencing consortia"/>
        </authorList>
    </citation>
    <scope>NUCLEOTIDE SEQUENCE [LARGE SCALE GENOMIC DNA]</scope>
</reference>
<sequence>MAALGHTALGRYRRREAKARVATGRGDTGDPFIGARRRRRRPTATGDAKETSVSVTWDREYHDLET</sequence>
<accession>Q2QRY5</accession>
<organism evidence="2">
    <name type="scientific">Oryza sativa subsp. japonica</name>
    <name type="common">Rice</name>
    <dbReference type="NCBI Taxonomy" id="39947"/>
    <lineage>
        <taxon>Eukaryota</taxon>
        <taxon>Viridiplantae</taxon>
        <taxon>Streptophyta</taxon>
        <taxon>Embryophyta</taxon>
        <taxon>Tracheophyta</taxon>
        <taxon>Spermatophyta</taxon>
        <taxon>Magnoliopsida</taxon>
        <taxon>Liliopsida</taxon>
        <taxon>Poales</taxon>
        <taxon>Poaceae</taxon>
        <taxon>BOP clade</taxon>
        <taxon>Oryzoideae</taxon>
        <taxon>Oryzeae</taxon>
        <taxon>Oryzinae</taxon>
        <taxon>Oryza</taxon>
        <taxon>Oryza sativa</taxon>
    </lineage>
</organism>
<evidence type="ECO:0000256" key="1">
    <source>
        <dbReference type="SAM" id="MobiDB-lite"/>
    </source>
</evidence>
<proteinExistence type="predicted"/>
<feature type="compositionally biased region" description="Basic and acidic residues" evidence="1">
    <location>
        <begin position="57"/>
        <end position="66"/>
    </location>
</feature>
<dbReference type="EMBL" id="DP000011">
    <property type="protein sequence ID" value="ABA98028.2"/>
    <property type="molecule type" value="Genomic_DNA"/>
</dbReference>
<gene>
    <name evidence="2" type="ordered locus">LOC_Os12g25968</name>
</gene>
<reference evidence="2" key="2">
    <citation type="submission" date="2005-04" db="EMBL/GenBank/DDBJ databases">
        <authorList>
            <person name="Buell C.R."/>
            <person name="Wing R.A."/>
            <person name="McCombie W.A."/>
            <person name="Ouyang S."/>
        </authorList>
    </citation>
    <scope>NUCLEOTIDE SEQUENCE</scope>
</reference>
<evidence type="ECO:0000313" key="2">
    <source>
        <dbReference type="EMBL" id="ABA98028.2"/>
    </source>
</evidence>